<accession>A0A316TIQ8</accession>
<keyword evidence="4" id="KW-0443">Lipid metabolism</keyword>
<evidence type="ECO:0000259" key="8">
    <source>
        <dbReference type="Pfam" id="PF02551"/>
    </source>
</evidence>
<evidence type="ECO:0000259" key="9">
    <source>
        <dbReference type="Pfam" id="PF13622"/>
    </source>
</evidence>
<dbReference type="OrthoDB" id="9781019at2"/>
<comment type="caution">
    <text evidence="10">The sequence shown here is derived from an EMBL/GenBank/DDBJ whole genome shotgun (WGS) entry which is preliminary data.</text>
</comment>
<feature type="domain" description="Acyl-CoA thioesterase-like N-terminal HotDog" evidence="9">
    <location>
        <begin position="36"/>
        <end position="106"/>
    </location>
</feature>
<proteinExistence type="inferred from homology"/>
<name>A0A316TIQ8_9ACTN</name>
<feature type="domain" description="Acyl-CoA thioesterase 2 C-terminal" evidence="8">
    <location>
        <begin position="180"/>
        <end position="282"/>
    </location>
</feature>
<dbReference type="Proteomes" id="UP000245507">
    <property type="component" value="Unassembled WGS sequence"/>
</dbReference>
<keyword evidence="3" id="KW-0378">Hydrolase</keyword>
<evidence type="ECO:0000256" key="7">
    <source>
        <dbReference type="ARBA" id="ARBA00079653"/>
    </source>
</evidence>
<evidence type="ECO:0000256" key="4">
    <source>
        <dbReference type="ARBA" id="ARBA00023098"/>
    </source>
</evidence>
<protein>
    <recommendedName>
        <fullName evidence="6">Acyl-CoA thioesterase 2</fullName>
    </recommendedName>
    <alternativeName>
        <fullName evidence="7">Thioesterase II</fullName>
    </alternativeName>
</protein>
<evidence type="ECO:0000256" key="1">
    <source>
        <dbReference type="ARBA" id="ARBA00006538"/>
    </source>
</evidence>
<dbReference type="EMBL" id="QGDD01000002">
    <property type="protein sequence ID" value="PWN03678.1"/>
    <property type="molecule type" value="Genomic_DNA"/>
</dbReference>
<dbReference type="InterPro" id="IPR049449">
    <property type="entry name" value="TesB_ACOT8-like_N"/>
</dbReference>
<evidence type="ECO:0000313" key="11">
    <source>
        <dbReference type="Proteomes" id="UP000245507"/>
    </source>
</evidence>
<dbReference type="RefSeq" id="WP_109692766.1">
    <property type="nucleotide sequence ID" value="NZ_QGDD01000002.1"/>
</dbReference>
<evidence type="ECO:0000256" key="6">
    <source>
        <dbReference type="ARBA" id="ARBA00071120"/>
    </source>
</evidence>
<dbReference type="InterPro" id="IPR029069">
    <property type="entry name" value="HotDog_dom_sf"/>
</dbReference>
<dbReference type="GO" id="GO:0047617">
    <property type="term" value="F:fatty acyl-CoA hydrolase activity"/>
    <property type="evidence" value="ECO:0007669"/>
    <property type="project" value="UniProtKB-EC"/>
</dbReference>
<dbReference type="Pfam" id="PF02551">
    <property type="entry name" value="Acyl_CoA_thio"/>
    <property type="match status" value="1"/>
</dbReference>
<comment type="similarity">
    <text evidence="1">Belongs to the C/M/P thioester hydrolase family.</text>
</comment>
<gene>
    <name evidence="10" type="ORF">DJ010_06215</name>
</gene>
<dbReference type="InterPro" id="IPR003703">
    <property type="entry name" value="Acyl_CoA_thio"/>
</dbReference>
<dbReference type="GO" id="GO:0006637">
    <property type="term" value="P:acyl-CoA metabolic process"/>
    <property type="evidence" value="ECO:0007669"/>
    <property type="project" value="InterPro"/>
</dbReference>
<comment type="subunit">
    <text evidence="2">Homotetramer.</text>
</comment>
<evidence type="ECO:0000256" key="2">
    <source>
        <dbReference type="ARBA" id="ARBA00011881"/>
    </source>
</evidence>
<dbReference type="SUPFAM" id="SSF54637">
    <property type="entry name" value="Thioesterase/thiol ester dehydrase-isomerase"/>
    <property type="match status" value="2"/>
</dbReference>
<dbReference type="CDD" id="cd03444">
    <property type="entry name" value="Thioesterase_II_repeat1"/>
    <property type="match status" value="1"/>
</dbReference>
<dbReference type="Pfam" id="PF13622">
    <property type="entry name" value="4HBT_3"/>
    <property type="match status" value="1"/>
</dbReference>
<sequence>MSERASSEATRRLVSLLDLEELDTDLYRGRQPESVRQRVYGGQVAAQALIAGTRSVDAGFHVHSLHSYFLLPGDYNVPIIYDVERIRDGRSFATRRVLARQHGRPIYYQSLNFQRPEDGLEHQEPMPEVKSPDEGVNMLDLMEESGGEGEALKKEWAALEVRWLGNSRHGLEPDPKHPSRTQLWMRTDGRLSDDPLEHLAAFTYASDISLLGASLAAHDADPNKVQMASLDHTIWFHRPFRADEWWLYDQWSPSASGARGLSLGRVYTQDGTLVATVAQEGLIRQRTR</sequence>
<dbReference type="AlphaFoldDB" id="A0A316TIQ8"/>
<evidence type="ECO:0000313" key="10">
    <source>
        <dbReference type="EMBL" id="PWN03678.1"/>
    </source>
</evidence>
<dbReference type="InterPro" id="IPR042171">
    <property type="entry name" value="Acyl-CoA_hotdog"/>
</dbReference>
<dbReference type="CDD" id="cd03445">
    <property type="entry name" value="Thioesterase_II_repeat2"/>
    <property type="match status" value="1"/>
</dbReference>
<dbReference type="PANTHER" id="PTHR11066:SF34">
    <property type="entry name" value="ACYL-COENZYME A THIOESTERASE 8"/>
    <property type="match status" value="1"/>
</dbReference>
<evidence type="ECO:0000256" key="5">
    <source>
        <dbReference type="ARBA" id="ARBA00050943"/>
    </source>
</evidence>
<dbReference type="InterPro" id="IPR025652">
    <property type="entry name" value="TesB_C"/>
</dbReference>
<dbReference type="GO" id="GO:0009062">
    <property type="term" value="P:fatty acid catabolic process"/>
    <property type="evidence" value="ECO:0007669"/>
    <property type="project" value="TreeGrafter"/>
</dbReference>
<dbReference type="Gene3D" id="2.40.160.210">
    <property type="entry name" value="Acyl-CoA thioesterase, double hotdog domain"/>
    <property type="match status" value="1"/>
</dbReference>
<dbReference type="PANTHER" id="PTHR11066">
    <property type="entry name" value="ACYL-COA THIOESTERASE"/>
    <property type="match status" value="1"/>
</dbReference>
<organism evidence="10 11">
    <name type="scientific">Nocardioides silvaticus</name>
    <dbReference type="NCBI Taxonomy" id="2201891"/>
    <lineage>
        <taxon>Bacteria</taxon>
        <taxon>Bacillati</taxon>
        <taxon>Actinomycetota</taxon>
        <taxon>Actinomycetes</taxon>
        <taxon>Propionibacteriales</taxon>
        <taxon>Nocardioidaceae</taxon>
        <taxon>Nocardioides</taxon>
    </lineage>
</organism>
<dbReference type="FunFam" id="2.40.160.210:FF:000001">
    <property type="entry name" value="Acyl-CoA thioesterase II"/>
    <property type="match status" value="1"/>
</dbReference>
<keyword evidence="11" id="KW-1185">Reference proteome</keyword>
<reference evidence="10 11" key="1">
    <citation type="submission" date="2018-05" db="EMBL/GenBank/DDBJ databases">
        <title>Nocardioides silvaticus genome.</title>
        <authorList>
            <person name="Li C."/>
            <person name="Wang G."/>
        </authorList>
    </citation>
    <scope>NUCLEOTIDE SEQUENCE [LARGE SCALE GENOMIC DNA]</scope>
    <source>
        <strain evidence="10 11">CCTCC AB 2018079</strain>
    </source>
</reference>
<comment type="catalytic activity">
    <reaction evidence="5">
        <text>a fatty acyl-CoA + H2O = a fatty acid + CoA + H(+)</text>
        <dbReference type="Rhea" id="RHEA:16781"/>
        <dbReference type="ChEBI" id="CHEBI:15377"/>
        <dbReference type="ChEBI" id="CHEBI:15378"/>
        <dbReference type="ChEBI" id="CHEBI:28868"/>
        <dbReference type="ChEBI" id="CHEBI:57287"/>
        <dbReference type="ChEBI" id="CHEBI:77636"/>
        <dbReference type="EC" id="3.1.2.20"/>
    </reaction>
    <physiologicalReaction direction="left-to-right" evidence="5">
        <dbReference type="Rhea" id="RHEA:16782"/>
    </physiologicalReaction>
</comment>
<evidence type="ECO:0000256" key="3">
    <source>
        <dbReference type="ARBA" id="ARBA00022801"/>
    </source>
</evidence>